<dbReference type="KEGG" id="cme:CYME_CMK040C"/>
<evidence type="ECO:0000313" key="6">
    <source>
        <dbReference type="Proteomes" id="UP000007014"/>
    </source>
</evidence>
<reference evidence="5 6" key="1">
    <citation type="journal article" date="2004" name="Nature">
        <title>Genome sequence of the ultrasmall unicellular red alga Cyanidioschyzon merolae 10D.</title>
        <authorList>
            <person name="Matsuzaki M."/>
            <person name="Misumi O."/>
            <person name="Shin-i T."/>
            <person name="Maruyama S."/>
            <person name="Takahara M."/>
            <person name="Miyagishima S."/>
            <person name="Mori T."/>
            <person name="Nishida K."/>
            <person name="Yagisawa F."/>
            <person name="Nishida K."/>
            <person name="Yoshida Y."/>
            <person name="Nishimura Y."/>
            <person name="Nakao S."/>
            <person name="Kobayashi T."/>
            <person name="Momoyama Y."/>
            <person name="Higashiyama T."/>
            <person name="Minoda A."/>
            <person name="Sano M."/>
            <person name="Nomoto H."/>
            <person name="Oishi K."/>
            <person name="Hayashi H."/>
            <person name="Ohta F."/>
            <person name="Nishizaka S."/>
            <person name="Haga S."/>
            <person name="Miura S."/>
            <person name="Morishita T."/>
            <person name="Kabeya Y."/>
            <person name="Terasawa K."/>
            <person name="Suzuki Y."/>
            <person name="Ishii Y."/>
            <person name="Asakawa S."/>
            <person name="Takano H."/>
            <person name="Ohta N."/>
            <person name="Kuroiwa H."/>
            <person name="Tanaka K."/>
            <person name="Shimizu N."/>
            <person name="Sugano S."/>
            <person name="Sato N."/>
            <person name="Nozaki H."/>
            <person name="Ogasawara N."/>
            <person name="Kohara Y."/>
            <person name="Kuroiwa T."/>
        </authorList>
    </citation>
    <scope>NUCLEOTIDE SEQUENCE [LARGE SCALE GENOMIC DNA]</scope>
    <source>
        <strain evidence="5 6">10D</strain>
    </source>
</reference>
<dbReference type="GeneID" id="16994393"/>
<keyword evidence="6" id="KW-1185">Reference proteome</keyword>
<dbReference type="GO" id="GO:0008296">
    <property type="term" value="F:3'-5'-DNA exonuclease activity"/>
    <property type="evidence" value="ECO:0007669"/>
    <property type="project" value="TreeGrafter"/>
</dbReference>
<evidence type="ECO:0000256" key="1">
    <source>
        <dbReference type="ARBA" id="ARBA00009275"/>
    </source>
</evidence>
<dbReference type="Gramene" id="CMK040CT">
    <property type="protein sequence ID" value="CMK040CT"/>
    <property type="gene ID" value="CMK040C"/>
</dbReference>
<evidence type="ECO:0000256" key="3">
    <source>
        <dbReference type="ARBA" id="ARBA00022723"/>
    </source>
</evidence>
<dbReference type="HOGENOM" id="CLU_031506_1_0_1"/>
<dbReference type="RefSeq" id="XP_005536471.1">
    <property type="nucleotide sequence ID" value="XM_005536414.1"/>
</dbReference>
<accession>M1V5C6</accession>
<sequence length="462" mass="50943">MKPERQDEGILRWRLPRQKSAVQLAYVSLKSFPHGFRLRKALRYWLSSSLGAWQRVHCSSGNAAGWTHCQRGRHGCCLSHTTRKAGIRLVQRFQSGRSFQACEALPAELTTTMAHRYFDAAANLTDEAFLGVYNGKRYHEPDLDRVLERAAQENVREVLVTAGSLDQSKEALLLVRENRKQLAASSATSLPKLFATVGVHPTRCSEFFPKEDTASADAEAHAREHLHALRALIEQGVGAAGGTQAPDENLDDDAVVAIGECGLDYVRTQFCPPAVQQRGFKLQLQLAGETGLPLLLHNRESTADLVQLLTENRHQIRAGGLVHSFDGSAEEAAMLLDLGFHLGVNGCSLKTEENLRVVRESIPLDRLILETDCPYCELRPSHASYQFMHKQGIDIAGYGWAGRARADKKRFCTGVGVRGRNEPCSIVQICAVVSSLKGVPMAHVAEATRRNALSLFRCSEAV</sequence>
<dbReference type="Proteomes" id="UP000007014">
    <property type="component" value="Chromosome 11"/>
</dbReference>
<name>M1V5C6_CYAM1</name>
<dbReference type="InterPro" id="IPR032466">
    <property type="entry name" value="Metal_Hydrolase"/>
</dbReference>
<keyword evidence="2" id="KW-0540">Nuclease</keyword>
<evidence type="ECO:0000256" key="2">
    <source>
        <dbReference type="ARBA" id="ARBA00022722"/>
    </source>
</evidence>
<dbReference type="Pfam" id="PF01026">
    <property type="entry name" value="TatD_DNase"/>
    <property type="match status" value="1"/>
</dbReference>
<keyword evidence="3" id="KW-0479">Metal-binding</keyword>
<dbReference type="STRING" id="280699.M1V5C6"/>
<dbReference type="EMBL" id="AP006493">
    <property type="protein sequence ID" value="BAM80435.1"/>
    <property type="molecule type" value="Genomic_DNA"/>
</dbReference>
<reference evidence="5 6" key="2">
    <citation type="journal article" date="2007" name="BMC Biol.">
        <title>A 100%-complete sequence reveals unusually simple genomic features in the hot-spring red alga Cyanidioschyzon merolae.</title>
        <authorList>
            <person name="Nozaki H."/>
            <person name="Takano H."/>
            <person name="Misumi O."/>
            <person name="Terasawa K."/>
            <person name="Matsuzaki M."/>
            <person name="Maruyama S."/>
            <person name="Nishida K."/>
            <person name="Yagisawa F."/>
            <person name="Yoshida Y."/>
            <person name="Fujiwara T."/>
            <person name="Takio S."/>
            <person name="Tamura K."/>
            <person name="Chung S.J."/>
            <person name="Nakamura S."/>
            <person name="Kuroiwa H."/>
            <person name="Tanaka K."/>
            <person name="Sato N."/>
            <person name="Kuroiwa T."/>
        </authorList>
    </citation>
    <scope>NUCLEOTIDE SEQUENCE [LARGE SCALE GENOMIC DNA]</scope>
    <source>
        <strain evidence="5 6">10D</strain>
    </source>
</reference>
<dbReference type="GO" id="GO:0046872">
    <property type="term" value="F:metal ion binding"/>
    <property type="evidence" value="ECO:0007669"/>
    <property type="project" value="UniProtKB-KW"/>
</dbReference>
<dbReference type="CDD" id="cd01310">
    <property type="entry name" value="TatD_DNAse"/>
    <property type="match status" value="1"/>
</dbReference>
<dbReference type="InterPro" id="IPR001130">
    <property type="entry name" value="TatD-like"/>
</dbReference>
<dbReference type="eggNOG" id="KOG3020">
    <property type="taxonomic scope" value="Eukaryota"/>
</dbReference>
<evidence type="ECO:0000256" key="4">
    <source>
        <dbReference type="ARBA" id="ARBA00022801"/>
    </source>
</evidence>
<dbReference type="OrthoDB" id="6079689at2759"/>
<keyword evidence="4" id="KW-0378">Hydrolase</keyword>
<dbReference type="PANTHER" id="PTHR10060">
    <property type="entry name" value="TATD FAMILY DEOXYRIBONUCLEASE"/>
    <property type="match status" value="1"/>
</dbReference>
<dbReference type="Gene3D" id="3.20.20.140">
    <property type="entry name" value="Metal-dependent hydrolases"/>
    <property type="match status" value="1"/>
</dbReference>
<dbReference type="PANTHER" id="PTHR10060:SF15">
    <property type="entry name" value="DEOXYRIBONUCLEASE TATDN1"/>
    <property type="match status" value="1"/>
</dbReference>
<organism evidence="5 6">
    <name type="scientific">Cyanidioschyzon merolae (strain NIES-3377 / 10D)</name>
    <name type="common">Unicellular red alga</name>
    <dbReference type="NCBI Taxonomy" id="280699"/>
    <lineage>
        <taxon>Eukaryota</taxon>
        <taxon>Rhodophyta</taxon>
        <taxon>Bangiophyceae</taxon>
        <taxon>Cyanidiales</taxon>
        <taxon>Cyanidiaceae</taxon>
        <taxon>Cyanidioschyzon</taxon>
    </lineage>
</organism>
<gene>
    <name evidence="5" type="ORF">CYME_CMK040C</name>
</gene>
<dbReference type="AlphaFoldDB" id="M1V5C6"/>
<dbReference type="InterPro" id="IPR050891">
    <property type="entry name" value="TatD-type_Hydrolase"/>
</dbReference>
<dbReference type="GO" id="GO:0005829">
    <property type="term" value="C:cytosol"/>
    <property type="evidence" value="ECO:0007669"/>
    <property type="project" value="TreeGrafter"/>
</dbReference>
<dbReference type="SUPFAM" id="SSF51556">
    <property type="entry name" value="Metallo-dependent hydrolases"/>
    <property type="match status" value="1"/>
</dbReference>
<evidence type="ECO:0000313" key="5">
    <source>
        <dbReference type="EMBL" id="BAM80435.1"/>
    </source>
</evidence>
<proteinExistence type="inferred from homology"/>
<dbReference type="OMA" id="YGGSQKH"/>
<comment type="similarity">
    <text evidence="1">Belongs to the metallo-dependent hydrolases superfamily. TatD-type hydrolase family.</text>
</comment>
<protein>
    <submittedName>
        <fullName evidence="5">Uncharacterized protein</fullName>
    </submittedName>
</protein>